<reference evidence="1" key="1">
    <citation type="submission" date="2023-06" db="EMBL/GenBank/DDBJ databases">
        <authorList>
            <consortium name="Lawrence Berkeley National Laboratory"/>
            <person name="Ahrendt S."/>
            <person name="Sahu N."/>
            <person name="Indic B."/>
            <person name="Wong-Bajracharya J."/>
            <person name="Merenyi Z."/>
            <person name="Ke H.-M."/>
            <person name="Monk M."/>
            <person name="Kocsube S."/>
            <person name="Drula E."/>
            <person name="Lipzen A."/>
            <person name="Balint B."/>
            <person name="Henrissat B."/>
            <person name="Andreopoulos B."/>
            <person name="Martin F.M."/>
            <person name="Harder C.B."/>
            <person name="Rigling D."/>
            <person name="Ford K.L."/>
            <person name="Foster G.D."/>
            <person name="Pangilinan J."/>
            <person name="Papanicolaou A."/>
            <person name="Barry K."/>
            <person name="LaButti K."/>
            <person name="Viragh M."/>
            <person name="Koriabine M."/>
            <person name="Yan M."/>
            <person name="Riley R."/>
            <person name="Champramary S."/>
            <person name="Plett K.L."/>
            <person name="Tsai I.J."/>
            <person name="Slot J."/>
            <person name="Sipos G."/>
            <person name="Plett J."/>
            <person name="Nagy L.G."/>
            <person name="Grigoriev I.V."/>
        </authorList>
    </citation>
    <scope>NUCLEOTIDE SEQUENCE</scope>
    <source>
        <strain evidence="1">CCBAS 213</strain>
    </source>
</reference>
<evidence type="ECO:0000313" key="1">
    <source>
        <dbReference type="EMBL" id="KAK0438179.1"/>
    </source>
</evidence>
<accession>A0AA39J9H1</accession>
<gene>
    <name evidence="1" type="ORF">EV420DRAFT_1316622</name>
</gene>
<organism evidence="1 2">
    <name type="scientific">Armillaria tabescens</name>
    <name type="common">Ringless honey mushroom</name>
    <name type="synonym">Agaricus tabescens</name>
    <dbReference type="NCBI Taxonomy" id="1929756"/>
    <lineage>
        <taxon>Eukaryota</taxon>
        <taxon>Fungi</taxon>
        <taxon>Dikarya</taxon>
        <taxon>Basidiomycota</taxon>
        <taxon>Agaricomycotina</taxon>
        <taxon>Agaricomycetes</taxon>
        <taxon>Agaricomycetidae</taxon>
        <taxon>Agaricales</taxon>
        <taxon>Marasmiineae</taxon>
        <taxon>Physalacriaceae</taxon>
        <taxon>Desarmillaria</taxon>
    </lineage>
</organism>
<dbReference type="RefSeq" id="XP_060322859.1">
    <property type="nucleotide sequence ID" value="XM_060468693.1"/>
</dbReference>
<protein>
    <submittedName>
        <fullName evidence="1">Uncharacterized protein</fullName>
    </submittedName>
</protein>
<evidence type="ECO:0000313" key="2">
    <source>
        <dbReference type="Proteomes" id="UP001175211"/>
    </source>
</evidence>
<dbReference type="EMBL" id="JAUEPS010000100">
    <property type="protein sequence ID" value="KAK0438179.1"/>
    <property type="molecule type" value="Genomic_DNA"/>
</dbReference>
<sequence>MGRLLPTNLVDFRVQIYVMKGIWAYMEQYRNMESWTDIMILGLVHHMLVFRNMHDFAGGDVLIICINWDKELVDAAVDYWVKLSADNWMKEERDTKLCQVYAKAHGHNPCFYQVDPYVCALLLDEEVSYVLSFIVILETRKDGKDRAFFTHPSHCPPPSILNTLPKTCRSASCTNSKCIGVWRVEDCCSLHCTGPMVRELQRYEDCVVCNLWGCETEPVVGLQRCQKCKETLYCCQKSRLVFFTRFCIAISHLFYR</sequence>
<dbReference type="Proteomes" id="UP001175211">
    <property type="component" value="Unassembled WGS sequence"/>
</dbReference>
<dbReference type="AlphaFoldDB" id="A0AA39J9H1"/>
<dbReference type="GeneID" id="85352241"/>
<keyword evidence="2" id="KW-1185">Reference proteome</keyword>
<name>A0AA39J9H1_ARMTA</name>
<comment type="caution">
    <text evidence="1">The sequence shown here is derived from an EMBL/GenBank/DDBJ whole genome shotgun (WGS) entry which is preliminary data.</text>
</comment>
<proteinExistence type="predicted"/>